<dbReference type="STRING" id="989370.AOQ71_06455"/>
<feature type="domain" description="HTH luxR-type" evidence="4">
    <location>
        <begin position="172"/>
        <end position="237"/>
    </location>
</feature>
<keyword evidence="1" id="KW-0805">Transcription regulation</keyword>
<accession>A0A0R3EAJ2</accession>
<evidence type="ECO:0000256" key="3">
    <source>
        <dbReference type="ARBA" id="ARBA00023163"/>
    </source>
</evidence>
<evidence type="ECO:0000256" key="1">
    <source>
        <dbReference type="ARBA" id="ARBA00023015"/>
    </source>
</evidence>
<dbReference type="AlphaFoldDB" id="A0A0R3EAJ2"/>
<name>A0A0R3EAJ2_9BRAD</name>
<comment type="caution">
    <text evidence="5">The sequence shown here is derived from an EMBL/GenBank/DDBJ whole genome shotgun (WGS) entry which is preliminary data.</text>
</comment>
<keyword evidence="6" id="KW-1185">Reference proteome</keyword>
<protein>
    <submittedName>
        <fullName evidence="5">Transcriptional regulator</fullName>
    </submittedName>
</protein>
<dbReference type="InterPro" id="IPR036693">
    <property type="entry name" value="TF_LuxR_autoind-bd_dom_sf"/>
</dbReference>
<dbReference type="InterPro" id="IPR005143">
    <property type="entry name" value="TF_LuxR_autoind-bd_dom"/>
</dbReference>
<evidence type="ECO:0000256" key="2">
    <source>
        <dbReference type="ARBA" id="ARBA00023125"/>
    </source>
</evidence>
<dbReference type="Pfam" id="PF03472">
    <property type="entry name" value="Autoind_bind"/>
    <property type="match status" value="1"/>
</dbReference>
<dbReference type="Gene3D" id="1.10.10.10">
    <property type="entry name" value="Winged helix-like DNA-binding domain superfamily/Winged helix DNA-binding domain"/>
    <property type="match status" value="1"/>
</dbReference>
<gene>
    <name evidence="5" type="ORF">AOQ71_06455</name>
</gene>
<dbReference type="InterPro" id="IPR016032">
    <property type="entry name" value="Sig_transdc_resp-reg_C-effctor"/>
</dbReference>
<evidence type="ECO:0000313" key="6">
    <source>
        <dbReference type="Proteomes" id="UP000051936"/>
    </source>
</evidence>
<dbReference type="Proteomes" id="UP000051936">
    <property type="component" value="Unassembled WGS sequence"/>
</dbReference>
<dbReference type="InterPro" id="IPR036388">
    <property type="entry name" value="WH-like_DNA-bd_sf"/>
</dbReference>
<evidence type="ECO:0000259" key="4">
    <source>
        <dbReference type="PROSITE" id="PS50043"/>
    </source>
</evidence>
<organism evidence="5 6">
    <name type="scientific">Bradyrhizobium manausense</name>
    <dbReference type="NCBI Taxonomy" id="989370"/>
    <lineage>
        <taxon>Bacteria</taxon>
        <taxon>Pseudomonadati</taxon>
        <taxon>Pseudomonadota</taxon>
        <taxon>Alphaproteobacteria</taxon>
        <taxon>Hyphomicrobiales</taxon>
        <taxon>Nitrobacteraceae</taxon>
        <taxon>Bradyrhizobium</taxon>
    </lineage>
</organism>
<dbReference type="PROSITE" id="PS50043">
    <property type="entry name" value="HTH_LUXR_2"/>
    <property type="match status" value="1"/>
</dbReference>
<dbReference type="SUPFAM" id="SSF46894">
    <property type="entry name" value="C-terminal effector domain of the bipartite response regulators"/>
    <property type="match status" value="1"/>
</dbReference>
<keyword evidence="2" id="KW-0238">DNA-binding</keyword>
<sequence>MHRIYQRYIDLLFSAEHADAFAEAMAITASELDLSCFAYLAVPQRAGKKPVVISTYPNNWVEHYVRSHYERLDPIIKRSLETTDPFQWGLDVPSRPISAAQQRFLEEASEFGIRLGFTLPIHDTDGSVAALTFAADQRRPQFDRCIDLNASALQLIARCFHSHVRRKLLHEFTIDGIHLSPREVECLEWAAKGKSFWEIGQILGISHNTVAHYLRSARDKLGVRKVVQAVARLAAAKRDGQD</sequence>
<dbReference type="GO" id="GO:0006355">
    <property type="term" value="P:regulation of DNA-templated transcription"/>
    <property type="evidence" value="ECO:0007669"/>
    <property type="project" value="InterPro"/>
</dbReference>
<proteinExistence type="predicted"/>
<dbReference type="SUPFAM" id="SSF75516">
    <property type="entry name" value="Pheromone-binding domain of LuxR-like quorum-sensing transcription factors"/>
    <property type="match status" value="1"/>
</dbReference>
<dbReference type="GO" id="GO:0003677">
    <property type="term" value="F:DNA binding"/>
    <property type="evidence" value="ECO:0007669"/>
    <property type="project" value="UniProtKB-KW"/>
</dbReference>
<dbReference type="Pfam" id="PF00196">
    <property type="entry name" value="GerE"/>
    <property type="match status" value="1"/>
</dbReference>
<dbReference type="PANTHER" id="PTHR44688">
    <property type="entry name" value="DNA-BINDING TRANSCRIPTIONAL ACTIVATOR DEVR_DOSR"/>
    <property type="match status" value="1"/>
</dbReference>
<dbReference type="OrthoDB" id="9803630at2"/>
<dbReference type="CDD" id="cd06170">
    <property type="entry name" value="LuxR_C_like"/>
    <property type="match status" value="1"/>
</dbReference>
<dbReference type="EMBL" id="LJYG01000028">
    <property type="protein sequence ID" value="KRQ16271.1"/>
    <property type="molecule type" value="Genomic_DNA"/>
</dbReference>
<dbReference type="InterPro" id="IPR000792">
    <property type="entry name" value="Tscrpt_reg_LuxR_C"/>
</dbReference>
<dbReference type="Gene3D" id="3.30.450.80">
    <property type="entry name" value="Transcription factor LuxR-like, autoinducer-binding domain"/>
    <property type="match status" value="1"/>
</dbReference>
<dbReference type="PANTHER" id="PTHR44688:SF16">
    <property type="entry name" value="DNA-BINDING TRANSCRIPTIONAL ACTIVATOR DEVR_DOSR"/>
    <property type="match status" value="1"/>
</dbReference>
<reference evidence="5 6" key="1">
    <citation type="submission" date="2015-09" db="EMBL/GenBank/DDBJ databases">
        <title>Draft Genome Sequence of Bradyrhizobium manausense Strain BR 3351T, a Novel Symbiotic Nitrogen-Fixing Alphaproteobacterium Isolated from Brazilian Amazon Rain Forest.</title>
        <authorList>
            <person name="De Araujo J.L."/>
            <person name="Zilli J.E."/>
        </authorList>
    </citation>
    <scope>NUCLEOTIDE SEQUENCE [LARGE SCALE GENOMIC DNA]</scope>
    <source>
        <strain evidence="5 6">BR3351</strain>
    </source>
</reference>
<evidence type="ECO:0000313" key="5">
    <source>
        <dbReference type="EMBL" id="KRQ16271.1"/>
    </source>
</evidence>
<dbReference type="SMART" id="SM00421">
    <property type="entry name" value="HTH_LUXR"/>
    <property type="match status" value="1"/>
</dbReference>
<dbReference type="PRINTS" id="PR00038">
    <property type="entry name" value="HTHLUXR"/>
</dbReference>
<keyword evidence="3" id="KW-0804">Transcription</keyword>